<protein>
    <recommendedName>
        <fullName evidence="5">MCAfunc domain-containing protein</fullName>
    </recommendedName>
</protein>
<dbReference type="AlphaFoldDB" id="A0A426ZLI1"/>
<evidence type="ECO:0000256" key="1">
    <source>
        <dbReference type="ARBA" id="ARBA00004167"/>
    </source>
</evidence>
<dbReference type="Pfam" id="PF19584">
    <property type="entry name" value="MCAfunc"/>
    <property type="match status" value="1"/>
</dbReference>
<proteinExistence type="predicted"/>
<name>A0A426ZLI1_ENSVE</name>
<dbReference type="InterPro" id="IPR036537">
    <property type="entry name" value="Adaptor_Cbl_N_dom_sf"/>
</dbReference>
<dbReference type="InterPro" id="IPR011009">
    <property type="entry name" value="Kinase-like_dom_sf"/>
</dbReference>
<dbReference type="Gene3D" id="1.20.930.20">
    <property type="entry name" value="Adaptor protein Cbl, N-terminal domain"/>
    <property type="match status" value="1"/>
</dbReference>
<evidence type="ECO:0000259" key="5">
    <source>
        <dbReference type="Pfam" id="PF19584"/>
    </source>
</evidence>
<dbReference type="PANTHER" id="PTHR46604">
    <property type="entry name" value="PROTEIN MID1-COMPLEMENTING ACTIVITY 1"/>
    <property type="match status" value="1"/>
</dbReference>
<dbReference type="EMBL" id="AMZH03006033">
    <property type="protein sequence ID" value="RRT64847.1"/>
    <property type="molecule type" value="Genomic_DNA"/>
</dbReference>
<dbReference type="SUPFAM" id="SSF56112">
    <property type="entry name" value="Protein kinase-like (PK-like)"/>
    <property type="match status" value="1"/>
</dbReference>
<evidence type="ECO:0000256" key="2">
    <source>
        <dbReference type="ARBA" id="ARBA00022692"/>
    </source>
</evidence>
<dbReference type="InterPro" id="IPR045766">
    <property type="entry name" value="MCAfunc"/>
</dbReference>
<sequence>MASSWGYVGDVAGVAQLVGVDAVSLIRMIIKVASDARMHRKNCRKFAQQLKLVGNLLEQLRMSELREHRCTREPLELLEDALRRSYTLVNSCHDRSYLYLLAMGWDIAKQLRSAQDEIARYLDLIPLITLVDIQRVKEEKENIRGDQHEYTLDGVEKKVQDPLSNPGRLIAETESNTKITTSNKHGLGISDVFCRIFKFKELQSATMDFSDENLLGQGGFGRVYRGLVNHKIDVYGFGVVLLEMLSGKSVHKIMRASKENSQTSQPSEEISEDVRQITGQNEVEIFISSCLSDYTKLHRMMEPNLNGQYPLRAALLAAQLAQRCVSADPTGRPSMEEAVKTLEQIQTMGMSPTNLVPTNVSDPCPFLHDIHFSDSRVMVHEPAPFDADVELSFSRCR</sequence>
<dbReference type="PANTHER" id="PTHR46604:SF3">
    <property type="entry name" value="PROTEIN MID1-COMPLEMENTING ACTIVITY 1"/>
    <property type="match status" value="1"/>
</dbReference>
<comment type="subcellular location">
    <subcellularLocation>
        <location evidence="1">Membrane</location>
        <topology evidence="1">Single-pass membrane protein</topology>
    </subcellularLocation>
</comment>
<keyword evidence="3" id="KW-1133">Transmembrane helix</keyword>
<dbReference type="CDD" id="cd21037">
    <property type="entry name" value="MLKL_NTD"/>
    <property type="match status" value="1"/>
</dbReference>
<dbReference type="Proteomes" id="UP000287651">
    <property type="component" value="Unassembled WGS sequence"/>
</dbReference>
<evidence type="ECO:0000256" key="4">
    <source>
        <dbReference type="ARBA" id="ARBA00023136"/>
    </source>
</evidence>
<dbReference type="GO" id="GO:0016020">
    <property type="term" value="C:membrane"/>
    <property type="evidence" value="ECO:0007669"/>
    <property type="project" value="UniProtKB-SubCell"/>
</dbReference>
<comment type="caution">
    <text evidence="6">The sequence shown here is derived from an EMBL/GenBank/DDBJ whole genome shotgun (WGS) entry which is preliminary data.</text>
</comment>
<feature type="domain" description="MCAfunc" evidence="5">
    <location>
        <begin position="25"/>
        <end position="163"/>
    </location>
</feature>
<dbReference type="GO" id="GO:0005262">
    <property type="term" value="F:calcium channel activity"/>
    <property type="evidence" value="ECO:0007669"/>
    <property type="project" value="UniProtKB-ARBA"/>
</dbReference>
<accession>A0A426ZLI1</accession>
<evidence type="ECO:0000313" key="7">
    <source>
        <dbReference type="Proteomes" id="UP000287651"/>
    </source>
</evidence>
<dbReference type="Gene3D" id="1.10.510.10">
    <property type="entry name" value="Transferase(Phosphotransferase) domain 1"/>
    <property type="match status" value="1"/>
</dbReference>
<reference evidence="6 7" key="1">
    <citation type="journal article" date="2014" name="Agronomy (Basel)">
        <title>A Draft Genome Sequence for Ensete ventricosum, the Drought-Tolerant Tree Against Hunger.</title>
        <authorList>
            <person name="Harrison J."/>
            <person name="Moore K.A."/>
            <person name="Paszkiewicz K."/>
            <person name="Jones T."/>
            <person name="Grant M."/>
            <person name="Ambacheew D."/>
            <person name="Muzemil S."/>
            <person name="Studholme D.J."/>
        </authorList>
    </citation>
    <scope>NUCLEOTIDE SEQUENCE [LARGE SCALE GENOMIC DNA]</scope>
</reference>
<dbReference type="FunFam" id="1.20.930.20:FF:000003">
    <property type="entry name" value="DNA mismatch repair protein MLH1"/>
    <property type="match status" value="1"/>
</dbReference>
<dbReference type="GO" id="GO:0007166">
    <property type="term" value="P:cell surface receptor signaling pathway"/>
    <property type="evidence" value="ECO:0007669"/>
    <property type="project" value="InterPro"/>
</dbReference>
<evidence type="ECO:0000313" key="6">
    <source>
        <dbReference type="EMBL" id="RRT64847.1"/>
    </source>
</evidence>
<gene>
    <name evidence="6" type="ORF">B296_00041513</name>
</gene>
<organism evidence="6 7">
    <name type="scientific">Ensete ventricosum</name>
    <name type="common">Abyssinian banana</name>
    <name type="synonym">Musa ensete</name>
    <dbReference type="NCBI Taxonomy" id="4639"/>
    <lineage>
        <taxon>Eukaryota</taxon>
        <taxon>Viridiplantae</taxon>
        <taxon>Streptophyta</taxon>
        <taxon>Embryophyta</taxon>
        <taxon>Tracheophyta</taxon>
        <taxon>Spermatophyta</taxon>
        <taxon>Magnoliopsida</taxon>
        <taxon>Liliopsida</taxon>
        <taxon>Zingiberales</taxon>
        <taxon>Musaceae</taxon>
        <taxon>Ensete</taxon>
    </lineage>
</organism>
<keyword evidence="2" id="KW-0812">Transmembrane</keyword>
<keyword evidence="4" id="KW-0472">Membrane</keyword>
<dbReference type="InterPro" id="IPR059179">
    <property type="entry name" value="MLKL-like_MCAfunc"/>
</dbReference>
<evidence type="ECO:0000256" key="3">
    <source>
        <dbReference type="ARBA" id="ARBA00022989"/>
    </source>
</evidence>